<feature type="transmembrane region" description="Helical" evidence="8">
    <location>
        <begin position="490"/>
        <end position="508"/>
    </location>
</feature>
<dbReference type="PROSITE" id="PS01214">
    <property type="entry name" value="UPF0016"/>
    <property type="match status" value="1"/>
</dbReference>
<comment type="caution">
    <text evidence="10">The sequence shown here is derived from an EMBL/GenBank/DDBJ whole genome shotgun (WGS) entry which is preliminary data.</text>
</comment>
<keyword evidence="3 8" id="KW-0812">Transmembrane</keyword>
<dbReference type="InterPro" id="IPR001727">
    <property type="entry name" value="GDT1-like"/>
</dbReference>
<feature type="transmembrane region" description="Helical" evidence="8">
    <location>
        <begin position="457"/>
        <end position="478"/>
    </location>
</feature>
<keyword evidence="11" id="KW-1185">Reference proteome</keyword>
<keyword evidence="5 8" id="KW-0472">Membrane</keyword>
<feature type="transmembrane region" description="Helical" evidence="8">
    <location>
        <begin position="312"/>
        <end position="329"/>
    </location>
</feature>
<feature type="transmembrane region" description="Helical" evidence="8">
    <location>
        <begin position="280"/>
        <end position="300"/>
    </location>
</feature>
<evidence type="ECO:0008006" key="12">
    <source>
        <dbReference type="Google" id="ProtNLM"/>
    </source>
</evidence>
<name>A0A0P7B5X6_9HYPO</name>
<feature type="compositionally biased region" description="Basic and acidic residues" evidence="7">
    <location>
        <begin position="57"/>
        <end position="66"/>
    </location>
</feature>
<protein>
    <recommendedName>
        <fullName evidence="12">GCR1-dependent translation factor 1</fullName>
    </recommendedName>
</protein>
<dbReference type="STRING" id="78410.A0A0P7B5X6"/>
<organism evidence="10 11">
    <name type="scientific">Neonectria ditissima</name>
    <dbReference type="NCBI Taxonomy" id="78410"/>
    <lineage>
        <taxon>Eukaryota</taxon>
        <taxon>Fungi</taxon>
        <taxon>Dikarya</taxon>
        <taxon>Ascomycota</taxon>
        <taxon>Pezizomycotina</taxon>
        <taxon>Sordariomycetes</taxon>
        <taxon>Hypocreomycetidae</taxon>
        <taxon>Hypocreales</taxon>
        <taxon>Nectriaceae</taxon>
        <taxon>Neonectria</taxon>
    </lineage>
</organism>
<feature type="compositionally biased region" description="Low complexity" evidence="7">
    <location>
        <begin position="388"/>
        <end position="403"/>
    </location>
</feature>
<feature type="chain" id="PRO_5006135435" description="GCR1-dependent translation factor 1" evidence="9">
    <location>
        <begin position="21"/>
        <end position="513"/>
    </location>
</feature>
<evidence type="ECO:0000256" key="8">
    <source>
        <dbReference type="SAM" id="Phobius"/>
    </source>
</evidence>
<evidence type="ECO:0000256" key="3">
    <source>
        <dbReference type="ARBA" id="ARBA00022692"/>
    </source>
</evidence>
<evidence type="ECO:0000256" key="6">
    <source>
        <dbReference type="SAM" id="Coils"/>
    </source>
</evidence>
<dbReference type="GO" id="GO:0032468">
    <property type="term" value="P:Golgi calcium ion homeostasis"/>
    <property type="evidence" value="ECO:0007669"/>
    <property type="project" value="TreeGrafter"/>
</dbReference>
<dbReference type="Pfam" id="PF01169">
    <property type="entry name" value="GDT1"/>
    <property type="match status" value="2"/>
</dbReference>
<feature type="compositionally biased region" description="Basic and acidic residues" evidence="7">
    <location>
        <begin position="196"/>
        <end position="207"/>
    </location>
</feature>
<feature type="region of interest" description="Disordered" evidence="7">
    <location>
        <begin position="34"/>
        <end position="237"/>
    </location>
</feature>
<evidence type="ECO:0000256" key="4">
    <source>
        <dbReference type="ARBA" id="ARBA00022989"/>
    </source>
</evidence>
<evidence type="ECO:0000256" key="2">
    <source>
        <dbReference type="ARBA" id="ARBA00009190"/>
    </source>
</evidence>
<dbReference type="GO" id="GO:0005794">
    <property type="term" value="C:Golgi apparatus"/>
    <property type="evidence" value="ECO:0007669"/>
    <property type="project" value="TreeGrafter"/>
</dbReference>
<feature type="compositionally biased region" description="Pro residues" evidence="7">
    <location>
        <begin position="154"/>
        <end position="164"/>
    </location>
</feature>
<feature type="compositionally biased region" description="Basic and acidic residues" evidence="7">
    <location>
        <begin position="133"/>
        <end position="149"/>
    </location>
</feature>
<dbReference type="OrthoDB" id="442680at2759"/>
<dbReference type="PANTHER" id="PTHR12608">
    <property type="entry name" value="TRANSMEMBRANE PROTEIN HTP-1 RELATED"/>
    <property type="match status" value="1"/>
</dbReference>
<dbReference type="GO" id="GO:0005384">
    <property type="term" value="F:manganese ion transmembrane transporter activity"/>
    <property type="evidence" value="ECO:0007669"/>
    <property type="project" value="TreeGrafter"/>
</dbReference>
<dbReference type="Proteomes" id="UP000050424">
    <property type="component" value="Unassembled WGS sequence"/>
</dbReference>
<accession>A0A0P7B5X6</accession>
<evidence type="ECO:0000256" key="1">
    <source>
        <dbReference type="ARBA" id="ARBA00004141"/>
    </source>
</evidence>
<comment type="similarity">
    <text evidence="2">Belongs to the GDT1 family.</text>
</comment>
<dbReference type="EMBL" id="LKCW01000353">
    <property type="protein sequence ID" value="KPM34344.1"/>
    <property type="molecule type" value="Genomic_DNA"/>
</dbReference>
<keyword evidence="9" id="KW-0732">Signal</keyword>
<reference evidence="10 11" key="1">
    <citation type="submission" date="2015-09" db="EMBL/GenBank/DDBJ databases">
        <title>Draft genome of a European isolate of the apple canker pathogen Neonectria ditissima.</title>
        <authorList>
            <person name="Gomez-Cortecero A."/>
            <person name="Harrison R.J."/>
            <person name="Armitage A.D."/>
        </authorList>
    </citation>
    <scope>NUCLEOTIDE SEQUENCE [LARGE SCALE GENOMIC DNA]</scope>
    <source>
        <strain evidence="10 11">R09/05</strain>
    </source>
</reference>
<proteinExistence type="inferred from homology"/>
<keyword evidence="6" id="KW-0175">Coiled coil</keyword>
<sequence length="513" mass="54999">MKFQTNHSALLLLVPAFVNAAASFPQDPAPAVAPLDSIEPVVPPSGAKRHGVPTKDAPVDGKDGKPHLGPFVDTDGVKRIPETDQKSLPPLEGRPDDPTVVDGKKIPETNDGVMFDKNRAYAEEGTTGLEGGMTEKSKARKAEEDRTGEKAVTQPPPPKEQPPLPHDEEKKINDASEKEVPKTSEKGDDTGFTGLDKPDDLPERPDEQLPPIPDSVNKNHLDVNKGGSSVGKAADGHDDEEGIIQPFHSFILSFTMIIFSEIGDKTFLVAALMAMKHDRMVVFTAAGGALVVMTILSAVMGHAVPALLPKRLTSFLAAILFFVFGAKLMREGLQMDPNEGVSAEMHEVEQELAQKEKEMGRKRGDSVDAYTLEMGLNGRRSRTNNRLVSPPRSPSQSPVRGASSGSGALASLLHGTNNLLSLLLSPAWVQTFVMTFLGEWGDRSQIATVAMAAGQDYWWVTLGATVGHLLCTSIAVIGGRAIAGRVSLRIVTVGGAASFLLFGFIYFLEAIYS</sequence>
<dbReference type="AlphaFoldDB" id="A0A0P7B5X6"/>
<evidence type="ECO:0000256" key="9">
    <source>
        <dbReference type="SAM" id="SignalP"/>
    </source>
</evidence>
<feature type="region of interest" description="Disordered" evidence="7">
    <location>
        <begin position="381"/>
        <end position="403"/>
    </location>
</feature>
<feature type="transmembrane region" description="Helical" evidence="8">
    <location>
        <begin position="419"/>
        <end position="437"/>
    </location>
</feature>
<evidence type="ECO:0000256" key="5">
    <source>
        <dbReference type="ARBA" id="ARBA00023136"/>
    </source>
</evidence>
<keyword evidence="4 8" id="KW-1133">Transmembrane helix</keyword>
<feature type="transmembrane region" description="Helical" evidence="8">
    <location>
        <begin position="250"/>
        <end position="273"/>
    </location>
</feature>
<evidence type="ECO:0000256" key="7">
    <source>
        <dbReference type="SAM" id="MobiDB-lite"/>
    </source>
</evidence>
<dbReference type="GO" id="GO:0015085">
    <property type="term" value="F:calcium ion transmembrane transporter activity"/>
    <property type="evidence" value="ECO:0007669"/>
    <property type="project" value="TreeGrafter"/>
</dbReference>
<feature type="compositionally biased region" description="Basic and acidic residues" evidence="7">
    <location>
        <begin position="75"/>
        <end position="85"/>
    </location>
</feature>
<feature type="compositionally biased region" description="Basic and acidic residues" evidence="7">
    <location>
        <begin position="165"/>
        <end position="189"/>
    </location>
</feature>
<dbReference type="GO" id="GO:0000329">
    <property type="term" value="C:fungal-type vacuole membrane"/>
    <property type="evidence" value="ECO:0007669"/>
    <property type="project" value="TreeGrafter"/>
</dbReference>
<feature type="coiled-coil region" evidence="6">
    <location>
        <begin position="338"/>
        <end position="365"/>
    </location>
</feature>
<dbReference type="GO" id="GO:0032472">
    <property type="term" value="P:Golgi calcium ion transport"/>
    <property type="evidence" value="ECO:0007669"/>
    <property type="project" value="TreeGrafter"/>
</dbReference>
<comment type="subcellular location">
    <subcellularLocation>
        <location evidence="1">Membrane</location>
        <topology evidence="1">Multi-pass membrane protein</topology>
    </subcellularLocation>
</comment>
<feature type="compositionally biased region" description="Basic and acidic residues" evidence="7">
    <location>
        <begin position="93"/>
        <end position="122"/>
    </location>
</feature>
<gene>
    <name evidence="10" type="ORF">AK830_g12226</name>
</gene>
<feature type="signal peptide" evidence="9">
    <location>
        <begin position="1"/>
        <end position="20"/>
    </location>
</feature>
<evidence type="ECO:0000313" key="10">
    <source>
        <dbReference type="EMBL" id="KPM34344.1"/>
    </source>
</evidence>
<dbReference type="PANTHER" id="PTHR12608:SF1">
    <property type="entry name" value="TRANSMEMBRANE PROTEIN 165"/>
    <property type="match status" value="1"/>
</dbReference>
<evidence type="ECO:0000313" key="11">
    <source>
        <dbReference type="Proteomes" id="UP000050424"/>
    </source>
</evidence>
<dbReference type="InterPro" id="IPR049555">
    <property type="entry name" value="GDT1-like_CS"/>
</dbReference>